<dbReference type="SMART" id="SM00487">
    <property type="entry name" value="DEXDc"/>
    <property type="match status" value="1"/>
</dbReference>
<feature type="compositionally biased region" description="Basic and acidic residues" evidence="17">
    <location>
        <begin position="609"/>
        <end position="624"/>
    </location>
</feature>
<dbReference type="InterPro" id="IPR029491">
    <property type="entry name" value="Helicase_HTH"/>
</dbReference>
<feature type="domain" description="Helicase ATP-binding" evidence="19">
    <location>
        <begin position="26"/>
        <end position="195"/>
    </location>
</feature>
<evidence type="ECO:0000256" key="8">
    <source>
        <dbReference type="ARBA" id="ARBA00022806"/>
    </source>
</evidence>
<gene>
    <name evidence="21" type="primary">recQ</name>
    <name evidence="21" type="ORF">QR721_11780</name>
</gene>
<keyword evidence="7 21" id="KW-0378">Hydrolase</keyword>
<evidence type="ECO:0000256" key="11">
    <source>
        <dbReference type="ARBA" id="ARBA00023125"/>
    </source>
</evidence>
<keyword evidence="14" id="KW-0413">Isomerase</keyword>
<dbReference type="SMART" id="SM00490">
    <property type="entry name" value="HELICc"/>
    <property type="match status" value="1"/>
</dbReference>
<dbReference type="GO" id="GO:0016787">
    <property type="term" value="F:hydrolase activity"/>
    <property type="evidence" value="ECO:0007669"/>
    <property type="project" value="UniProtKB-KW"/>
</dbReference>
<dbReference type="PROSITE" id="PS51194">
    <property type="entry name" value="HELICASE_CTER"/>
    <property type="match status" value="1"/>
</dbReference>
<reference evidence="21" key="1">
    <citation type="submission" date="2023-06" db="EMBL/GenBank/DDBJ databases">
        <title>A Treasure from Seagulls: Isolation and Description of Aciduricobacillus qingdaonensis gen. nov., sp. nov., a Rare Obligately Uric Acid-utilizing Member in the Family Bacillaceae.</title>
        <authorList>
            <person name="Liu W."/>
            <person name="Wang B."/>
        </authorList>
    </citation>
    <scope>NUCLEOTIDE SEQUENCE</scope>
    <source>
        <strain evidence="21">44XB</strain>
    </source>
</reference>
<evidence type="ECO:0000259" key="19">
    <source>
        <dbReference type="PROSITE" id="PS51192"/>
    </source>
</evidence>
<dbReference type="InterPro" id="IPR004589">
    <property type="entry name" value="DNA_helicase_ATP-dep_RecQ"/>
</dbReference>
<keyword evidence="12" id="KW-0233">DNA recombination</keyword>
<evidence type="ECO:0000256" key="4">
    <source>
        <dbReference type="ARBA" id="ARBA00022723"/>
    </source>
</evidence>
<evidence type="ECO:0000256" key="9">
    <source>
        <dbReference type="ARBA" id="ARBA00022833"/>
    </source>
</evidence>
<dbReference type="SUPFAM" id="SSF46785">
    <property type="entry name" value="Winged helix' DNA-binding domain"/>
    <property type="match status" value="1"/>
</dbReference>
<dbReference type="Pfam" id="PF14493">
    <property type="entry name" value="HTH_40"/>
    <property type="match status" value="1"/>
</dbReference>
<dbReference type="PANTHER" id="PTHR13710:SF105">
    <property type="entry name" value="ATP-DEPENDENT DNA HELICASE Q1"/>
    <property type="match status" value="1"/>
</dbReference>
<dbReference type="InterPro" id="IPR036388">
    <property type="entry name" value="WH-like_DNA-bd_sf"/>
</dbReference>
<dbReference type="InterPro" id="IPR010997">
    <property type="entry name" value="HRDC-like_sf"/>
</dbReference>
<evidence type="ECO:0000256" key="6">
    <source>
        <dbReference type="ARBA" id="ARBA00022763"/>
    </source>
</evidence>
<dbReference type="RefSeq" id="WP_348027201.1">
    <property type="nucleotide sequence ID" value="NZ_CP129113.1"/>
</dbReference>
<dbReference type="InterPro" id="IPR014001">
    <property type="entry name" value="Helicase_ATP-bd"/>
</dbReference>
<dbReference type="Gene3D" id="3.40.50.300">
    <property type="entry name" value="P-loop containing nucleotide triphosphate hydrolases"/>
    <property type="match status" value="2"/>
</dbReference>
<feature type="region of interest" description="Disordered" evidence="17">
    <location>
        <begin position="597"/>
        <end position="624"/>
    </location>
</feature>
<dbReference type="Proteomes" id="UP001180087">
    <property type="component" value="Chromosome"/>
</dbReference>
<accession>A0ABY9KX79</accession>
<dbReference type="Pfam" id="PF09382">
    <property type="entry name" value="RQC"/>
    <property type="match status" value="1"/>
</dbReference>
<dbReference type="Pfam" id="PF00270">
    <property type="entry name" value="DEAD"/>
    <property type="match status" value="1"/>
</dbReference>
<dbReference type="SUPFAM" id="SSF47819">
    <property type="entry name" value="HRDC-like"/>
    <property type="match status" value="1"/>
</dbReference>
<dbReference type="InterPro" id="IPR011545">
    <property type="entry name" value="DEAD/DEAH_box_helicase_dom"/>
</dbReference>
<keyword evidence="8 21" id="KW-0347">Helicase</keyword>
<dbReference type="NCBIfam" id="TIGR00614">
    <property type="entry name" value="recQ_fam"/>
    <property type="match status" value="1"/>
</dbReference>
<dbReference type="EC" id="5.6.2.4" evidence="16"/>
<dbReference type="Pfam" id="PF00271">
    <property type="entry name" value="Helicase_C"/>
    <property type="match status" value="1"/>
</dbReference>
<keyword evidence="13" id="KW-0234">DNA repair</keyword>
<keyword evidence="22" id="KW-1185">Reference proteome</keyword>
<evidence type="ECO:0000256" key="17">
    <source>
        <dbReference type="SAM" id="MobiDB-lite"/>
    </source>
</evidence>
<dbReference type="SUPFAM" id="SSF52540">
    <property type="entry name" value="P-loop containing nucleoside triphosphate hydrolases"/>
    <property type="match status" value="1"/>
</dbReference>
<comment type="catalytic activity">
    <reaction evidence="15">
        <text>Couples ATP hydrolysis with the unwinding of duplex DNA by translocating in the 3'-5' direction.</text>
        <dbReference type="EC" id="5.6.2.4"/>
    </reaction>
</comment>
<evidence type="ECO:0000256" key="2">
    <source>
        <dbReference type="ARBA" id="ARBA00001947"/>
    </source>
</evidence>
<evidence type="ECO:0000313" key="21">
    <source>
        <dbReference type="EMBL" id="WLV24307.1"/>
    </source>
</evidence>
<comment type="similarity">
    <text evidence="3">Belongs to the helicase family. RecQ subfamily.</text>
</comment>
<evidence type="ECO:0000259" key="20">
    <source>
        <dbReference type="PROSITE" id="PS51194"/>
    </source>
</evidence>
<dbReference type="InterPro" id="IPR027417">
    <property type="entry name" value="P-loop_NTPase"/>
</dbReference>
<dbReference type="GO" id="GO:0003678">
    <property type="term" value="F:DNA helicase activity"/>
    <property type="evidence" value="ECO:0007669"/>
    <property type="project" value="UniProtKB-EC"/>
</dbReference>
<dbReference type="InterPro" id="IPR032284">
    <property type="entry name" value="RecQ_Zn-bd"/>
</dbReference>
<protein>
    <recommendedName>
        <fullName evidence="16">DNA helicase RecQ</fullName>
        <ecNumber evidence="16">5.6.2.4</ecNumber>
    </recommendedName>
</protein>
<keyword evidence="9" id="KW-0862">Zinc</keyword>
<dbReference type="PROSITE" id="PS50967">
    <property type="entry name" value="HRDC"/>
    <property type="match status" value="1"/>
</dbReference>
<dbReference type="InterPro" id="IPR002121">
    <property type="entry name" value="HRDC_dom"/>
</dbReference>
<dbReference type="InterPro" id="IPR036390">
    <property type="entry name" value="WH_DNA-bd_sf"/>
</dbReference>
<evidence type="ECO:0000256" key="13">
    <source>
        <dbReference type="ARBA" id="ARBA00023204"/>
    </source>
</evidence>
<evidence type="ECO:0000256" key="14">
    <source>
        <dbReference type="ARBA" id="ARBA00023235"/>
    </source>
</evidence>
<keyword evidence="4" id="KW-0479">Metal-binding</keyword>
<keyword evidence="10" id="KW-0067">ATP-binding</keyword>
<keyword evidence="6" id="KW-0227">DNA damage</keyword>
<evidence type="ECO:0000256" key="15">
    <source>
        <dbReference type="ARBA" id="ARBA00034617"/>
    </source>
</evidence>
<dbReference type="SMART" id="SM00341">
    <property type="entry name" value="HRDC"/>
    <property type="match status" value="1"/>
</dbReference>
<dbReference type="PROSITE" id="PS51192">
    <property type="entry name" value="HELICASE_ATP_BIND_1"/>
    <property type="match status" value="1"/>
</dbReference>
<feature type="domain" description="Helicase C-terminal" evidence="20">
    <location>
        <begin position="219"/>
        <end position="366"/>
    </location>
</feature>
<dbReference type="Gene3D" id="1.10.150.80">
    <property type="entry name" value="HRDC domain"/>
    <property type="match status" value="1"/>
</dbReference>
<evidence type="ECO:0000256" key="7">
    <source>
        <dbReference type="ARBA" id="ARBA00022801"/>
    </source>
</evidence>
<dbReference type="SMART" id="SM00956">
    <property type="entry name" value="RQC"/>
    <property type="match status" value="1"/>
</dbReference>
<dbReference type="Gene3D" id="1.10.10.10">
    <property type="entry name" value="Winged helix-like DNA-binding domain superfamily/Winged helix DNA-binding domain"/>
    <property type="match status" value="1"/>
</dbReference>
<sequence>MLTTETKLLQQYYGYDSFRPGQEDVIQKAVGHLNTLAVMPTGGGKSICYQIPGLALDGTAIIISPLISLMKDQVDSLLALGIPATCINSSVSSSELRQRLSDINRGRYKFVYVAPERFESEMFMNILRSIRISLIAFDEAHCISQWGHDFRPSYRSIIPNLKTLTNVPFVMALTATATETVIQDICDLLHIETANVVKTGFARDNLSFFLVKGKNKDDYIRDFLKKNSDQSGIIYTATRKRVDALHNYLESRGFPVSKYHAGLSEIERQDAQDAFIRDEIPIMIATNAFGMGIDKSNVRFVIHDAMPMNIESYYQEAGRAGRDGEPSDCILLFSPQDIQLQKFFIEQSEMDEEAKQHEYAKLRAMTNYCHTQNCLSAFILDYFDDTEKAERCGHCSNCLRGKEKVDMTEEAQMILSCVKRMGERFGVGMTAKVLRGSKDKKILDFGLHKLSTYGIMNAYTEKELTEFIQFLVAEQLLSMEDGKFPLLKLNSKSVDVLKGQEQVFMHVVTVPQTEELGEHAELFDLLRQLRKKIADEKNLPPYVLFSDATLKDMSRYLPDSEEEMLGIKGVGRKKYQDYGEVFLEVVSKWSAEHPDVKPATRISSGSSMTKRERTAKSSDERSSHRISYDLFQSGKSITEIAAMRDMSPQTIESHIFKTASMGYPISWNLFFTDKEEKMVLAAREQFDEPPKLKELRDALPEECSYTAIKGVLVKNKLMEA</sequence>
<organism evidence="21 22">
    <name type="scientific">Aciduricibacillus chroicocephali</name>
    <dbReference type="NCBI Taxonomy" id="3054939"/>
    <lineage>
        <taxon>Bacteria</taxon>
        <taxon>Bacillati</taxon>
        <taxon>Bacillota</taxon>
        <taxon>Bacilli</taxon>
        <taxon>Bacillales</taxon>
        <taxon>Bacillaceae</taxon>
        <taxon>Aciduricibacillus</taxon>
    </lineage>
</organism>
<evidence type="ECO:0000256" key="1">
    <source>
        <dbReference type="ARBA" id="ARBA00001946"/>
    </source>
</evidence>
<dbReference type="InterPro" id="IPR001650">
    <property type="entry name" value="Helicase_C-like"/>
</dbReference>
<dbReference type="Pfam" id="PF16124">
    <property type="entry name" value="RecQ_Zn_bind"/>
    <property type="match status" value="1"/>
</dbReference>
<evidence type="ECO:0000259" key="18">
    <source>
        <dbReference type="PROSITE" id="PS50967"/>
    </source>
</evidence>
<comment type="cofactor">
    <cofactor evidence="2">
        <name>Zn(2+)</name>
        <dbReference type="ChEBI" id="CHEBI:29105"/>
    </cofactor>
</comment>
<evidence type="ECO:0000256" key="10">
    <source>
        <dbReference type="ARBA" id="ARBA00022840"/>
    </source>
</evidence>
<comment type="cofactor">
    <cofactor evidence="1">
        <name>Mg(2+)</name>
        <dbReference type="ChEBI" id="CHEBI:18420"/>
    </cofactor>
</comment>
<feature type="domain" description="HRDC" evidence="18">
    <location>
        <begin position="516"/>
        <end position="596"/>
    </location>
</feature>
<evidence type="ECO:0000256" key="16">
    <source>
        <dbReference type="NCBIfam" id="TIGR01389"/>
    </source>
</evidence>
<evidence type="ECO:0000313" key="22">
    <source>
        <dbReference type="Proteomes" id="UP001180087"/>
    </source>
</evidence>
<dbReference type="InterPro" id="IPR044876">
    <property type="entry name" value="HRDC_dom_sf"/>
</dbReference>
<dbReference type="NCBIfam" id="TIGR01389">
    <property type="entry name" value="recQ"/>
    <property type="match status" value="1"/>
</dbReference>
<keyword evidence="5" id="KW-0547">Nucleotide-binding</keyword>
<proteinExistence type="inferred from homology"/>
<evidence type="ECO:0000256" key="3">
    <source>
        <dbReference type="ARBA" id="ARBA00005446"/>
    </source>
</evidence>
<dbReference type="Pfam" id="PF00570">
    <property type="entry name" value="HRDC"/>
    <property type="match status" value="1"/>
</dbReference>
<dbReference type="CDD" id="cd17920">
    <property type="entry name" value="DEXHc_RecQ"/>
    <property type="match status" value="1"/>
</dbReference>
<keyword evidence="11" id="KW-0238">DNA-binding</keyword>
<dbReference type="EMBL" id="CP129113">
    <property type="protein sequence ID" value="WLV24307.1"/>
    <property type="molecule type" value="Genomic_DNA"/>
</dbReference>
<name>A0ABY9KX79_9BACI</name>
<evidence type="ECO:0000256" key="5">
    <source>
        <dbReference type="ARBA" id="ARBA00022741"/>
    </source>
</evidence>
<dbReference type="InterPro" id="IPR006293">
    <property type="entry name" value="DNA_helicase_ATP-dep_RecQ_bac"/>
</dbReference>
<dbReference type="InterPro" id="IPR018982">
    <property type="entry name" value="RQC_domain"/>
</dbReference>
<evidence type="ECO:0000256" key="12">
    <source>
        <dbReference type="ARBA" id="ARBA00023172"/>
    </source>
</evidence>
<dbReference type="PANTHER" id="PTHR13710">
    <property type="entry name" value="DNA HELICASE RECQ FAMILY MEMBER"/>
    <property type="match status" value="1"/>
</dbReference>